<gene>
    <name evidence="1" type="ORF">FOE67_07600</name>
</gene>
<dbReference type="Proteomes" id="UP000530234">
    <property type="component" value="Unassembled WGS sequence"/>
</dbReference>
<sequence length="117" mass="12202">MPGTACTTVRTRLVSYVNSLLTPTEWPHADAIADQALALAAVPTIPALSPDTDPVSGLPASLARAVRTLVRQRSTAYLARLDPAPLTRAGAADEDQLLADVLRAHRAVDVLPLSAAA</sequence>
<reference evidence="2" key="1">
    <citation type="submission" date="2019-10" db="EMBL/GenBank/DDBJ databases">
        <title>Streptomyces sp. nov., a novel actinobacterium isolated from alkaline environment.</title>
        <authorList>
            <person name="Golinska P."/>
        </authorList>
    </citation>
    <scope>NUCLEOTIDE SEQUENCE [LARGE SCALE GENOMIC DNA]</scope>
    <source>
        <strain evidence="2">DSM 42108</strain>
    </source>
</reference>
<keyword evidence="2" id="KW-1185">Reference proteome</keyword>
<name>A0A7W3T1T8_9ACTN</name>
<evidence type="ECO:0000313" key="2">
    <source>
        <dbReference type="Proteomes" id="UP000530234"/>
    </source>
</evidence>
<proteinExistence type="predicted"/>
<dbReference type="AlphaFoldDB" id="A0A7W3T1T8"/>
<protein>
    <submittedName>
        <fullName evidence="1">Uncharacterized protein</fullName>
    </submittedName>
</protein>
<evidence type="ECO:0000313" key="1">
    <source>
        <dbReference type="EMBL" id="MBB0229382.1"/>
    </source>
</evidence>
<dbReference type="RefSeq" id="WP_182661815.1">
    <property type="nucleotide sequence ID" value="NZ_VKHS01000116.1"/>
</dbReference>
<comment type="caution">
    <text evidence="1">The sequence shown here is derived from an EMBL/GenBank/DDBJ whole genome shotgun (WGS) entry which is preliminary data.</text>
</comment>
<accession>A0A7W3T1T8</accession>
<dbReference type="EMBL" id="VKHS01000116">
    <property type="protein sequence ID" value="MBB0229382.1"/>
    <property type="molecule type" value="Genomic_DNA"/>
</dbReference>
<organism evidence="1 2">
    <name type="scientific">Streptomyces calidiresistens</name>
    <dbReference type="NCBI Taxonomy" id="1485586"/>
    <lineage>
        <taxon>Bacteria</taxon>
        <taxon>Bacillati</taxon>
        <taxon>Actinomycetota</taxon>
        <taxon>Actinomycetes</taxon>
        <taxon>Kitasatosporales</taxon>
        <taxon>Streptomycetaceae</taxon>
        <taxon>Streptomyces</taxon>
    </lineage>
</organism>